<feature type="binding site" evidence="6">
    <location>
        <position position="54"/>
    </location>
    <ligand>
        <name>D-dopa</name>
        <dbReference type="ChEBI" id="CHEBI:149689"/>
    </ligand>
</feature>
<dbReference type="InterPro" id="IPR006076">
    <property type="entry name" value="FAD-dep_OxRdtase"/>
</dbReference>
<evidence type="ECO:0000313" key="10">
    <source>
        <dbReference type="Proteomes" id="UP000669133"/>
    </source>
</evidence>
<keyword evidence="5" id="KW-0560">Oxidoreductase</keyword>
<accession>A0A8H7ZJN8</accession>
<dbReference type="EMBL" id="JAEOAQ010000001">
    <property type="protein sequence ID" value="KAG5422019.1"/>
    <property type="molecule type" value="Genomic_DNA"/>
</dbReference>
<keyword evidence="3" id="KW-0285">Flavoprotein</keyword>
<evidence type="ECO:0000256" key="5">
    <source>
        <dbReference type="ARBA" id="ARBA00023002"/>
    </source>
</evidence>
<dbReference type="SUPFAM" id="SSF51971">
    <property type="entry name" value="Nucleotide-binding domain"/>
    <property type="match status" value="1"/>
</dbReference>
<keyword evidence="4 6" id="KW-0274">FAD</keyword>
<evidence type="ECO:0000256" key="7">
    <source>
        <dbReference type="SAM" id="SignalP"/>
    </source>
</evidence>
<protein>
    <recommendedName>
        <fullName evidence="8">FAD dependent oxidoreductase domain-containing protein</fullName>
    </recommendedName>
</protein>
<dbReference type="AlphaFoldDB" id="A0A8H7ZJN8"/>
<evidence type="ECO:0000256" key="6">
    <source>
        <dbReference type="PIRSR" id="PIRSR000189-1"/>
    </source>
</evidence>
<feature type="chain" id="PRO_5034587327" description="FAD dependent oxidoreductase domain-containing protein" evidence="7">
    <location>
        <begin position="18"/>
        <end position="359"/>
    </location>
</feature>
<feature type="binding site" evidence="6">
    <location>
        <begin position="45"/>
        <end position="46"/>
    </location>
    <ligand>
        <name>FAD</name>
        <dbReference type="ChEBI" id="CHEBI:57692"/>
    </ligand>
</feature>
<organism evidence="9 10">
    <name type="scientific">Candida metapsilosis</name>
    <dbReference type="NCBI Taxonomy" id="273372"/>
    <lineage>
        <taxon>Eukaryota</taxon>
        <taxon>Fungi</taxon>
        <taxon>Dikarya</taxon>
        <taxon>Ascomycota</taxon>
        <taxon>Saccharomycotina</taxon>
        <taxon>Pichiomycetes</taxon>
        <taxon>Debaryomycetaceae</taxon>
        <taxon>Candida/Lodderomyces clade</taxon>
        <taxon>Candida</taxon>
    </lineage>
</organism>
<comment type="caution">
    <text evidence="9">The sequence shown here is derived from an EMBL/GenBank/DDBJ whole genome shotgun (WGS) entry which is preliminary data.</text>
</comment>
<feature type="binding site" evidence="6">
    <location>
        <position position="192"/>
    </location>
    <ligand>
        <name>FAD</name>
        <dbReference type="ChEBI" id="CHEBI:57692"/>
    </ligand>
</feature>
<dbReference type="OrthoDB" id="409956at2759"/>
<comment type="cofactor">
    <cofactor evidence="1 6">
        <name>FAD</name>
        <dbReference type="ChEBI" id="CHEBI:57692"/>
    </cofactor>
</comment>
<evidence type="ECO:0000256" key="3">
    <source>
        <dbReference type="ARBA" id="ARBA00022630"/>
    </source>
</evidence>
<evidence type="ECO:0000256" key="1">
    <source>
        <dbReference type="ARBA" id="ARBA00001974"/>
    </source>
</evidence>
<evidence type="ECO:0000259" key="8">
    <source>
        <dbReference type="Pfam" id="PF01266"/>
    </source>
</evidence>
<name>A0A8H7ZJN8_9ASCO</name>
<dbReference type="PIRSF" id="PIRSF000189">
    <property type="entry name" value="D-aa_oxidase"/>
    <property type="match status" value="1"/>
</dbReference>
<dbReference type="Pfam" id="PF01266">
    <property type="entry name" value="DAO"/>
    <property type="match status" value="1"/>
</dbReference>
<dbReference type="GO" id="GO:0071949">
    <property type="term" value="F:FAD binding"/>
    <property type="evidence" value="ECO:0007669"/>
    <property type="project" value="InterPro"/>
</dbReference>
<evidence type="ECO:0000313" key="9">
    <source>
        <dbReference type="EMBL" id="KAG5422019.1"/>
    </source>
</evidence>
<proteinExistence type="inferred from homology"/>
<evidence type="ECO:0000256" key="4">
    <source>
        <dbReference type="ARBA" id="ARBA00022827"/>
    </source>
</evidence>
<keyword evidence="7" id="KW-0732">Signal</keyword>
<dbReference type="RefSeq" id="XP_067551135.1">
    <property type="nucleotide sequence ID" value="XM_067689824.1"/>
</dbReference>
<dbReference type="PANTHER" id="PTHR11530">
    <property type="entry name" value="D-AMINO ACID OXIDASE"/>
    <property type="match status" value="1"/>
</dbReference>
<gene>
    <name evidence="9" type="ORF">I9W82_001112</name>
</gene>
<feature type="signal peptide" evidence="7">
    <location>
        <begin position="1"/>
        <end position="17"/>
    </location>
</feature>
<dbReference type="SUPFAM" id="SSF54373">
    <property type="entry name" value="FAD-linked reductases, C-terminal domain"/>
    <property type="match status" value="1"/>
</dbReference>
<dbReference type="PANTHER" id="PTHR11530:SF16">
    <property type="entry name" value="D-AMINO ACID OXIDASE (AFU_ORTHOLOGUE AFUA_5G11290)"/>
    <property type="match status" value="1"/>
</dbReference>
<dbReference type="InterPro" id="IPR023209">
    <property type="entry name" value="DAO"/>
</dbReference>
<sequence length="359" mass="40074">MVKVVVLGAGVVGLTTAIEIKKWNPNLEITIAAHHFPGDLDPSYTSPWAGANWQSFATGQDSQQQEIDKPGYEKFVRLAKNDPRAGVWIVDDTSYHTKYEVAEAKGNFQSFIPWYKDTVQGFKILDEEKIPFDDISFGTTFKGVVITVPIYLSYLIQQNKELGNKFKKIPLIKNIKEVKSLTNNPDYVINATGLGATKIQGVEDKKINFPVKGQTLLVKNSAKSTISVSGFPGMPDEMLYVMPRRDGGSIIGGCFRPGDESTTEDKELTSRLIRRATKYVPELVSPKFKNNPTKIEIERVNIGFRPFREDGPRIEVDPKYKWLIHDYGAGAGGYQGSVGMGRKVVEVLKKELPQLKSKI</sequence>
<dbReference type="GO" id="GO:0005737">
    <property type="term" value="C:cytoplasm"/>
    <property type="evidence" value="ECO:0007669"/>
    <property type="project" value="TreeGrafter"/>
</dbReference>
<dbReference type="Proteomes" id="UP000669133">
    <property type="component" value="Unassembled WGS sequence"/>
</dbReference>
<dbReference type="GeneID" id="93649741"/>
<dbReference type="GO" id="GO:0019478">
    <property type="term" value="P:D-amino acid catabolic process"/>
    <property type="evidence" value="ECO:0007669"/>
    <property type="project" value="TreeGrafter"/>
</dbReference>
<dbReference type="Gene3D" id="3.40.50.720">
    <property type="entry name" value="NAD(P)-binding Rossmann-like Domain"/>
    <property type="match status" value="1"/>
</dbReference>
<comment type="similarity">
    <text evidence="2">Belongs to the DAMOX/DASOX family.</text>
</comment>
<dbReference type="Gene3D" id="3.30.9.10">
    <property type="entry name" value="D-Amino Acid Oxidase, subunit A, domain 2"/>
    <property type="match status" value="1"/>
</dbReference>
<feature type="domain" description="FAD dependent oxidoreductase" evidence="8">
    <location>
        <begin position="3"/>
        <end position="346"/>
    </location>
</feature>
<dbReference type="GO" id="GO:0003884">
    <property type="term" value="F:D-amino-acid oxidase activity"/>
    <property type="evidence" value="ECO:0007669"/>
    <property type="project" value="InterPro"/>
</dbReference>
<reference evidence="9 10" key="1">
    <citation type="submission" date="2020-12" db="EMBL/GenBank/DDBJ databases">
        <title>Effect of drift, selection, and recombination on the evolution of hybrid genomes in Candida yeast pathogens.</title>
        <authorList>
            <person name="Mixao V."/>
            <person name="Ksiezopolska E."/>
            <person name="Saus E."/>
            <person name="Boekhout T."/>
            <person name="Gacser A."/>
            <person name="Gabaldon T."/>
        </authorList>
    </citation>
    <scope>NUCLEOTIDE SEQUENCE [LARGE SCALE GENOMIC DNA]</scope>
    <source>
        <strain evidence="9 10">BP57</strain>
    </source>
</reference>
<keyword evidence="10" id="KW-1185">Reference proteome</keyword>
<evidence type="ECO:0000256" key="2">
    <source>
        <dbReference type="ARBA" id="ARBA00006730"/>
    </source>
</evidence>